<dbReference type="SUPFAM" id="SSF103506">
    <property type="entry name" value="Mitochondrial carrier"/>
    <property type="match status" value="1"/>
</dbReference>
<gene>
    <name evidence="17" type="ORF">BD324DRAFT_650612</name>
</gene>
<keyword evidence="8" id="KW-0999">Mitochondrion inner membrane</keyword>
<comment type="caution">
    <text evidence="16">Lacks conserved residue(s) required for the propagation of feature annotation.</text>
</comment>
<evidence type="ECO:0000256" key="13">
    <source>
        <dbReference type="ARBA" id="ARBA00045250"/>
    </source>
</evidence>
<evidence type="ECO:0000256" key="12">
    <source>
        <dbReference type="ARBA" id="ARBA00024143"/>
    </source>
</evidence>
<dbReference type="GeneID" id="33559984"/>
<comment type="similarity">
    <text evidence="2 15">Belongs to the mitochondrial carrier (TC 2.A.29) family.</text>
</comment>
<keyword evidence="7" id="KW-0677">Repeat</keyword>
<keyword evidence="6 14" id="KW-0812">Transmembrane</keyword>
<keyword evidence="18" id="KW-1185">Reference proteome</keyword>
<evidence type="ECO:0000256" key="5">
    <source>
        <dbReference type="ARBA" id="ARBA00022449"/>
    </source>
</evidence>
<dbReference type="GO" id="GO:1990544">
    <property type="term" value="P:mitochondrial ATP transmembrane transport"/>
    <property type="evidence" value="ECO:0007669"/>
    <property type="project" value="InterPro"/>
</dbReference>
<dbReference type="GO" id="GO:0005471">
    <property type="term" value="F:ATP:ADP antiporter activity"/>
    <property type="evidence" value="ECO:0007669"/>
    <property type="project" value="UniProtKB-UniRule"/>
</dbReference>
<feature type="repeat" description="Solcar" evidence="14">
    <location>
        <begin position="12"/>
        <end position="96"/>
    </location>
</feature>
<feature type="transmembrane region" description="Helical" evidence="16">
    <location>
        <begin position="104"/>
        <end position="128"/>
    </location>
</feature>
<comment type="function">
    <text evidence="13">ADP:ATP antiporter that mediates import of ADP into the mitochondrial matrix for ATP synthesis, and export of ATP out to fuel the cell. Cycles between the cytoplasmic-open state (c-state) and the matrix-open state (m-state): operates by the alternating access mechanism with a single substrate-binding site intermittently exposed to either the cytosolic (c-state) or matrix (m-state) side of the inner mitochondrial membrane.</text>
</comment>
<proteinExistence type="inferred from homology"/>
<dbReference type="InterPro" id="IPR002113">
    <property type="entry name" value="ADT_euk_type"/>
</dbReference>
<dbReference type="PANTHER" id="PTHR45635">
    <property type="entry name" value="ADP,ATP CARRIER PROTEIN 1-RELATED-RELATED"/>
    <property type="match status" value="1"/>
</dbReference>
<accession>A0A1Y1UJC3</accession>
<feature type="transmembrane region" description="Helical" evidence="16">
    <location>
        <begin position="208"/>
        <end position="228"/>
    </location>
</feature>
<comment type="function">
    <text evidence="16">Catalyzes the exchange of ADP and ATP across the membrane.</text>
</comment>
<keyword evidence="9 16" id="KW-1133">Transmembrane helix</keyword>
<dbReference type="PROSITE" id="PS50920">
    <property type="entry name" value="SOLCAR"/>
    <property type="match status" value="3"/>
</dbReference>
<evidence type="ECO:0000256" key="2">
    <source>
        <dbReference type="ARBA" id="ARBA00006375"/>
    </source>
</evidence>
<dbReference type="GO" id="GO:0005743">
    <property type="term" value="C:mitochondrial inner membrane"/>
    <property type="evidence" value="ECO:0007669"/>
    <property type="project" value="UniProtKB-SubCell"/>
</dbReference>
<keyword evidence="4 15" id="KW-0813">Transport</keyword>
<dbReference type="InterPro" id="IPR018108">
    <property type="entry name" value="MCP_transmembrane"/>
</dbReference>
<protein>
    <recommendedName>
        <fullName evidence="16">ADP/ATP translocase</fullName>
    </recommendedName>
    <alternativeName>
        <fullName evidence="16">ADP,ATP carrier protein</fullName>
    </alternativeName>
</protein>
<evidence type="ECO:0000256" key="15">
    <source>
        <dbReference type="RuleBase" id="RU000488"/>
    </source>
</evidence>
<evidence type="ECO:0000256" key="11">
    <source>
        <dbReference type="ARBA" id="ARBA00023136"/>
    </source>
</evidence>
<evidence type="ECO:0000256" key="3">
    <source>
        <dbReference type="ARBA" id="ARBA00011245"/>
    </source>
</evidence>
<dbReference type="OrthoDB" id="270584at2759"/>
<evidence type="ECO:0000256" key="9">
    <source>
        <dbReference type="ARBA" id="ARBA00022989"/>
    </source>
</evidence>
<evidence type="ECO:0000256" key="8">
    <source>
        <dbReference type="ARBA" id="ARBA00022792"/>
    </source>
</evidence>
<name>A0A1Y1UJC3_9TREE</name>
<evidence type="ECO:0000256" key="7">
    <source>
        <dbReference type="ARBA" id="ARBA00022737"/>
    </source>
</evidence>
<dbReference type="InParanoid" id="A0A1Y1UJC3"/>
<dbReference type="InterPro" id="IPR023395">
    <property type="entry name" value="MCP_dom_sf"/>
</dbReference>
<evidence type="ECO:0000256" key="10">
    <source>
        <dbReference type="ARBA" id="ARBA00023128"/>
    </source>
</evidence>
<evidence type="ECO:0000313" key="18">
    <source>
        <dbReference type="Proteomes" id="UP000193218"/>
    </source>
</evidence>
<evidence type="ECO:0000256" key="4">
    <source>
        <dbReference type="ARBA" id="ARBA00022448"/>
    </source>
</evidence>
<dbReference type="Proteomes" id="UP000193218">
    <property type="component" value="Unassembled WGS sequence"/>
</dbReference>
<dbReference type="PANTHER" id="PTHR45635:SF14">
    <property type="entry name" value="ADP_ATP TRANSLOCASE"/>
    <property type="match status" value="1"/>
</dbReference>
<feature type="repeat" description="Solcar" evidence="14">
    <location>
        <begin position="107"/>
        <end position="199"/>
    </location>
</feature>
<dbReference type="InterPro" id="IPR002067">
    <property type="entry name" value="MCP"/>
</dbReference>
<keyword evidence="11 14" id="KW-0472">Membrane</keyword>
<dbReference type="PRINTS" id="PR00927">
    <property type="entry name" value="ADPTRNSLCASE"/>
</dbReference>
<keyword evidence="10" id="KW-0496">Mitochondrion</keyword>
<keyword evidence="5" id="KW-0050">Antiport</keyword>
<dbReference type="Gene3D" id="1.50.40.10">
    <property type="entry name" value="Mitochondrial carrier domain"/>
    <property type="match status" value="1"/>
</dbReference>
<comment type="subcellular location">
    <subcellularLocation>
        <location evidence="16">Membrane</location>
        <topology evidence="16">Multi-pass membrane protein</topology>
    </subcellularLocation>
    <subcellularLocation>
        <location evidence="1">Mitochondrion inner membrane</location>
        <topology evidence="1">Multi-pass membrane protein</topology>
    </subcellularLocation>
</comment>
<dbReference type="RefSeq" id="XP_021872066.1">
    <property type="nucleotide sequence ID" value="XM_022018175.1"/>
</dbReference>
<reference evidence="17 18" key="1">
    <citation type="submission" date="2017-03" db="EMBL/GenBank/DDBJ databases">
        <title>Widespread Adenine N6-methylation of Active Genes in Fungi.</title>
        <authorList>
            <consortium name="DOE Joint Genome Institute"/>
            <person name="Mondo S.J."/>
            <person name="Dannebaum R.O."/>
            <person name="Kuo R.C."/>
            <person name="Louie K.B."/>
            <person name="Bewick A.J."/>
            <person name="Labutti K."/>
            <person name="Haridas S."/>
            <person name="Kuo A."/>
            <person name="Salamov A."/>
            <person name="Ahrendt S.R."/>
            <person name="Lau R."/>
            <person name="Bowen B.P."/>
            <person name="Lipzen A."/>
            <person name="Sullivan W."/>
            <person name="Andreopoulos W.B."/>
            <person name="Clum A."/>
            <person name="Lindquist E."/>
            <person name="Daum C."/>
            <person name="Northen T.R."/>
            <person name="Ramamoorthy G."/>
            <person name="Schmitz R.J."/>
            <person name="Gryganskyi A."/>
            <person name="Culley D."/>
            <person name="Magnuson J."/>
            <person name="James T.Y."/>
            <person name="O'Malley M.A."/>
            <person name="Stajich J.E."/>
            <person name="Spatafora J.W."/>
            <person name="Visel A."/>
            <person name="Grigoriev I.V."/>
        </authorList>
    </citation>
    <scope>NUCLEOTIDE SEQUENCE [LARGE SCALE GENOMIC DNA]</scope>
    <source>
        <strain evidence="17 18">NRRL Y-17943</strain>
    </source>
</reference>
<evidence type="ECO:0000313" key="17">
    <source>
        <dbReference type="EMBL" id="ORX38079.1"/>
    </source>
</evidence>
<evidence type="ECO:0000256" key="14">
    <source>
        <dbReference type="PROSITE-ProRule" id="PRU00282"/>
    </source>
</evidence>
<comment type="subunit">
    <text evidence="3 16">Monomer.</text>
</comment>
<organism evidence="17 18">
    <name type="scientific">Kockovaella imperatae</name>
    <dbReference type="NCBI Taxonomy" id="4999"/>
    <lineage>
        <taxon>Eukaryota</taxon>
        <taxon>Fungi</taxon>
        <taxon>Dikarya</taxon>
        <taxon>Basidiomycota</taxon>
        <taxon>Agaricomycotina</taxon>
        <taxon>Tremellomycetes</taxon>
        <taxon>Tremellales</taxon>
        <taxon>Cuniculitremaceae</taxon>
        <taxon>Kockovaella</taxon>
    </lineage>
</organism>
<dbReference type="Pfam" id="PF00153">
    <property type="entry name" value="Mito_carr"/>
    <property type="match status" value="3"/>
</dbReference>
<comment type="caution">
    <text evidence="17">The sequence shown here is derived from an EMBL/GenBank/DDBJ whole genome shotgun (WGS) entry which is preliminary data.</text>
</comment>
<evidence type="ECO:0000256" key="1">
    <source>
        <dbReference type="ARBA" id="ARBA00004448"/>
    </source>
</evidence>
<dbReference type="STRING" id="4999.A0A1Y1UJC3"/>
<feature type="repeat" description="Solcar" evidence="14">
    <location>
        <begin position="205"/>
        <end position="295"/>
    </location>
</feature>
<evidence type="ECO:0000256" key="16">
    <source>
        <dbReference type="RuleBase" id="RU368008"/>
    </source>
</evidence>
<dbReference type="GO" id="GO:0140021">
    <property type="term" value="P:mitochondrial ADP transmembrane transport"/>
    <property type="evidence" value="ECO:0007669"/>
    <property type="project" value="InterPro"/>
</dbReference>
<sequence>MSKASTAEGTGSEWLTNFLMGGVAASISKTVGAPIERVKLLVQIRPQEYKGIITTFGKVYSEEGLASFWRGNGTNVLRYFPTQALNFAFKDYYKTFFGRKRSDGYVPFLLGNIASGAAAGATGSLFVYSLDYARTRLSVDSKNASSGGKRQFDGLIDVYKKTLKTDGVAGLYRGFNSSVMGIIVYRGGYFGLYDSIKPLVPAGYQNPAVNFCIGYGVTTLAGLAAYPFDTIRRRMMMTSAAEGVNTVKYKNTLDAFRKVIAAEGASSMFRGAGANILRGFAGAGALTLYDVFQQLMFGKVYQAGSG</sequence>
<evidence type="ECO:0000256" key="6">
    <source>
        <dbReference type="ARBA" id="ARBA00022692"/>
    </source>
</evidence>
<dbReference type="PRINTS" id="PR00926">
    <property type="entry name" value="MITOCARRIER"/>
</dbReference>
<comment type="catalytic activity">
    <reaction evidence="12">
        <text>ADP(in) + ATP(out) = ADP(out) + ATP(in)</text>
        <dbReference type="Rhea" id="RHEA:34999"/>
        <dbReference type="ChEBI" id="CHEBI:30616"/>
        <dbReference type="ChEBI" id="CHEBI:456216"/>
    </reaction>
    <physiologicalReaction direction="left-to-right" evidence="12">
        <dbReference type="Rhea" id="RHEA:35000"/>
    </physiologicalReaction>
</comment>
<dbReference type="AlphaFoldDB" id="A0A1Y1UJC3"/>
<dbReference type="EMBL" id="NBSH01000005">
    <property type="protein sequence ID" value="ORX38079.1"/>
    <property type="molecule type" value="Genomic_DNA"/>
</dbReference>